<dbReference type="SMART" id="SM01217">
    <property type="entry name" value="Fn3_like"/>
    <property type="match status" value="1"/>
</dbReference>
<dbReference type="InterPro" id="IPR036962">
    <property type="entry name" value="Glyco_hydro_3_N_sf"/>
</dbReference>
<evidence type="ECO:0000256" key="3">
    <source>
        <dbReference type="ARBA" id="ARBA00022801"/>
    </source>
</evidence>
<name>A0ABV8LZX2_9ACTN</name>
<dbReference type="PANTHER" id="PTHR42721:SF3">
    <property type="entry name" value="BETA-D-XYLOSIDASE 5-RELATED"/>
    <property type="match status" value="1"/>
</dbReference>
<sequence>MTDFRDPTVPLRRRVESLLGQLTLEEKLALLHQHQPAIERLGVGRFTTGTEALHGLAWLGEATVFPQAVGLGATWDPELVTKVGDATGDEVRGLHHKDPTRCGLNVWAPVVNPLRDPRWGRNEEGYSEDAFLTAVLGEAYAWGLRGDHPRFLKTAPTLKHFLGYNNETDRCLSSSNLTPRVLREYELPAYRRAIASGAAVAVMASYNLVNGIPAHVTPHINDDLRTWTSDEVFVVSDAYAPNNLADPAQQAYFPDHPTSHGAAVRAGIDSFTDQNAESHITIDRLREAMRRGLLDESDVDQAVKRALTVRFRLGEFDEPADNPYAQITADVINSAEHQELALETARQSIVLLKSECKLLPLDPARHKTVAVIGPLADRNHTDWYSGTLPYAVTVRTGLADAFPTVVFAEGVDRIALKKDGRYLHVDESGARLDDVPCAYDIFDWGQGVVTLRSTATGRFVRVNTSAEADGPVGGPTADIARSGAKGTLDASSDGPSEWTVREMFRLDEQVDGTVLIRHHASPGNEELGGLQADLTLGAQPVPFEVELLVDGAAQAAAAAASADAAVVVLGNHPLINGRETEDRADLALPPAQENLLREVYAANASTALLLVSSYPYAVGWAEVHLPAVLWSSHGGQELGRAVADVLTGAADPGGRLPQTWYRSACELPDIFDYDIVANDATYLYYRGTPLYPFGHGLSYTTFEYTGLRLSAGEGSTEPLPGALARAAGSAFGVQSVGAAAGETVTATFTVTNTGSRPGTEVVQLYSHQQRSRVKQPLRQLRAFTKFTLHPGESREVSLPVSIDDLAFWDVTTGRLVVEAARHKLMVGRSSSDIRLTATLAVRGTVIGTRRAVDQPVRAADNDEYSGIALAADGVKSVEDGAWLCFQGVDLSGVRTTQIRGHGGAVSVRVDDPFSGPELAKVVPGQRVPSASVDGVHDLYLVYGSVGTTVEELVFAR</sequence>
<dbReference type="InterPro" id="IPR001764">
    <property type="entry name" value="Glyco_hydro_3_N"/>
</dbReference>
<evidence type="ECO:0000259" key="4">
    <source>
        <dbReference type="SMART" id="SM01217"/>
    </source>
</evidence>
<dbReference type="RefSeq" id="WP_253760320.1">
    <property type="nucleotide sequence ID" value="NZ_JAMZDZ010000001.1"/>
</dbReference>
<dbReference type="SUPFAM" id="SSF51445">
    <property type="entry name" value="(Trans)glycosidases"/>
    <property type="match status" value="1"/>
</dbReference>
<dbReference type="Gene3D" id="2.60.120.380">
    <property type="match status" value="1"/>
</dbReference>
<gene>
    <name evidence="5" type="ORF">ACFOZ4_38945</name>
</gene>
<proteinExistence type="inferred from homology"/>
<comment type="caution">
    <text evidence="5">The sequence shown here is derived from an EMBL/GenBank/DDBJ whole genome shotgun (WGS) entry which is preliminary data.</text>
</comment>
<protein>
    <submittedName>
        <fullName evidence="5">Glycoside hydrolase family 3 C-terminal domain-containing protein</fullName>
    </submittedName>
</protein>
<evidence type="ECO:0000313" key="6">
    <source>
        <dbReference type="Proteomes" id="UP001595816"/>
    </source>
</evidence>
<keyword evidence="6" id="KW-1185">Reference proteome</keyword>
<accession>A0ABV8LZX2</accession>
<dbReference type="InterPro" id="IPR026891">
    <property type="entry name" value="Fn3-like"/>
</dbReference>
<dbReference type="InterPro" id="IPR044993">
    <property type="entry name" value="BXL"/>
</dbReference>
<dbReference type="Gene3D" id="3.20.20.300">
    <property type="entry name" value="Glycoside hydrolase, family 3, N-terminal domain"/>
    <property type="match status" value="1"/>
</dbReference>
<dbReference type="Gene3D" id="2.60.40.10">
    <property type="entry name" value="Immunoglobulins"/>
    <property type="match status" value="1"/>
</dbReference>
<organism evidence="5 6">
    <name type="scientific">Hamadaea flava</name>
    <dbReference type="NCBI Taxonomy" id="1742688"/>
    <lineage>
        <taxon>Bacteria</taxon>
        <taxon>Bacillati</taxon>
        <taxon>Actinomycetota</taxon>
        <taxon>Actinomycetes</taxon>
        <taxon>Micromonosporales</taxon>
        <taxon>Micromonosporaceae</taxon>
        <taxon>Hamadaea</taxon>
    </lineage>
</organism>
<dbReference type="InterPro" id="IPR013783">
    <property type="entry name" value="Ig-like_fold"/>
</dbReference>
<evidence type="ECO:0000256" key="1">
    <source>
        <dbReference type="ARBA" id="ARBA00005336"/>
    </source>
</evidence>
<evidence type="ECO:0000313" key="5">
    <source>
        <dbReference type="EMBL" id="MFC4136620.1"/>
    </source>
</evidence>
<dbReference type="Gene3D" id="3.40.50.1700">
    <property type="entry name" value="Glycoside hydrolase family 3 C-terminal domain"/>
    <property type="match status" value="1"/>
</dbReference>
<dbReference type="CDD" id="cd04084">
    <property type="entry name" value="CBM6_xylanase-like"/>
    <property type="match status" value="1"/>
</dbReference>
<dbReference type="InterPro" id="IPR036881">
    <property type="entry name" value="Glyco_hydro_3_C_sf"/>
</dbReference>
<feature type="domain" description="Fibronectin type III-like" evidence="4">
    <location>
        <begin position="760"/>
        <end position="830"/>
    </location>
</feature>
<dbReference type="InterPro" id="IPR002772">
    <property type="entry name" value="Glyco_hydro_3_C"/>
</dbReference>
<dbReference type="InterPro" id="IPR017853">
    <property type="entry name" value="GH"/>
</dbReference>
<dbReference type="SUPFAM" id="SSF52279">
    <property type="entry name" value="Beta-D-glucan exohydrolase, C-terminal domain"/>
    <property type="match status" value="1"/>
</dbReference>
<reference evidence="6" key="1">
    <citation type="journal article" date="2019" name="Int. J. Syst. Evol. Microbiol.">
        <title>The Global Catalogue of Microorganisms (GCM) 10K type strain sequencing project: providing services to taxonomists for standard genome sequencing and annotation.</title>
        <authorList>
            <consortium name="The Broad Institute Genomics Platform"/>
            <consortium name="The Broad Institute Genome Sequencing Center for Infectious Disease"/>
            <person name="Wu L."/>
            <person name="Ma J."/>
        </authorList>
    </citation>
    <scope>NUCLEOTIDE SEQUENCE [LARGE SCALE GENOMIC DNA]</scope>
    <source>
        <strain evidence="6">CGMCC 4.7289</strain>
    </source>
</reference>
<evidence type="ECO:0000256" key="2">
    <source>
        <dbReference type="ARBA" id="ARBA00022729"/>
    </source>
</evidence>
<dbReference type="EMBL" id="JBHSAY010000033">
    <property type="protein sequence ID" value="MFC4136620.1"/>
    <property type="molecule type" value="Genomic_DNA"/>
</dbReference>
<keyword evidence="3 5" id="KW-0378">Hydrolase</keyword>
<dbReference type="CDD" id="cd23343">
    <property type="entry name" value="beta-trefoil_FSCN_BglX-like"/>
    <property type="match status" value="1"/>
</dbReference>
<dbReference type="Pfam" id="PF01915">
    <property type="entry name" value="Glyco_hydro_3_C"/>
    <property type="match status" value="1"/>
</dbReference>
<dbReference type="PRINTS" id="PR00133">
    <property type="entry name" value="GLHYDRLASE3"/>
</dbReference>
<dbReference type="Proteomes" id="UP001595816">
    <property type="component" value="Unassembled WGS sequence"/>
</dbReference>
<dbReference type="Pfam" id="PF00933">
    <property type="entry name" value="Glyco_hydro_3"/>
    <property type="match status" value="1"/>
</dbReference>
<keyword evidence="2" id="KW-0732">Signal</keyword>
<comment type="similarity">
    <text evidence="1">Belongs to the glycosyl hydrolase 3 family.</text>
</comment>
<dbReference type="Pfam" id="PF14310">
    <property type="entry name" value="Fn3-like"/>
    <property type="match status" value="1"/>
</dbReference>
<dbReference type="PANTHER" id="PTHR42721">
    <property type="entry name" value="SUGAR HYDROLASE-RELATED"/>
    <property type="match status" value="1"/>
</dbReference>
<dbReference type="GO" id="GO:0016787">
    <property type="term" value="F:hydrolase activity"/>
    <property type="evidence" value="ECO:0007669"/>
    <property type="project" value="UniProtKB-KW"/>
</dbReference>